<comment type="caution">
    <text evidence="1">The sequence shown here is derived from an EMBL/GenBank/DDBJ whole genome shotgun (WGS) entry which is preliminary data.</text>
</comment>
<gene>
    <name evidence="1" type="ORF">BJX66DRAFT_308613</name>
</gene>
<dbReference type="EMBL" id="JBFTWV010000077">
    <property type="protein sequence ID" value="KAL2788580.1"/>
    <property type="molecule type" value="Genomic_DNA"/>
</dbReference>
<evidence type="ECO:0000313" key="1">
    <source>
        <dbReference type="EMBL" id="KAL2788580.1"/>
    </source>
</evidence>
<proteinExistence type="predicted"/>
<reference evidence="1 2" key="1">
    <citation type="submission" date="2024-07" db="EMBL/GenBank/DDBJ databases">
        <title>Section-level genome sequencing and comparative genomics of Aspergillus sections Usti and Cavernicolus.</title>
        <authorList>
            <consortium name="Lawrence Berkeley National Laboratory"/>
            <person name="Nybo J.L."/>
            <person name="Vesth T.C."/>
            <person name="Theobald S."/>
            <person name="Frisvad J.C."/>
            <person name="Larsen T.O."/>
            <person name="Kjaerboelling I."/>
            <person name="Rothschild-Mancinelli K."/>
            <person name="Lyhne E.K."/>
            <person name="Kogle M.E."/>
            <person name="Barry K."/>
            <person name="Clum A."/>
            <person name="Na H."/>
            <person name="Ledsgaard L."/>
            <person name="Lin J."/>
            <person name="Lipzen A."/>
            <person name="Kuo A."/>
            <person name="Riley R."/>
            <person name="Mondo S."/>
            <person name="Labutti K."/>
            <person name="Haridas S."/>
            <person name="Pangalinan J."/>
            <person name="Salamov A.A."/>
            <person name="Simmons B.A."/>
            <person name="Magnuson J.K."/>
            <person name="Chen J."/>
            <person name="Drula E."/>
            <person name="Henrissat B."/>
            <person name="Wiebenga A."/>
            <person name="Lubbers R.J."/>
            <person name="Gomes A.C."/>
            <person name="Makela M.R."/>
            <person name="Stajich J."/>
            <person name="Grigoriev I.V."/>
            <person name="Mortensen U.H."/>
            <person name="De Vries R.P."/>
            <person name="Baker S.E."/>
            <person name="Andersen M.R."/>
        </authorList>
    </citation>
    <scope>NUCLEOTIDE SEQUENCE [LARGE SCALE GENOMIC DNA]</scope>
    <source>
        <strain evidence="1 2">CBS 209.92</strain>
    </source>
</reference>
<sequence length="259" mass="28978">MRLLARLVPHSLPSDAATPFTNQQPQLPVLVLTLTPLTTSIAIPTTTTLAANEPATATTTTLTARANEPPYLGVEMGGIHLWTSNRNGRFQFRLLGGLRIVPALRALWDDNGALMARSFYTQFVDRWDDVLTGWNFDEKFLALYKDHPLSGIVGLQFECHDNTQEYYQTVVDVIKDYFESNNNKIKVGVYPVEDAFNVGGRLQVMPMKRDLEEGTTTSGLVERQGSCSAFHLTSMFSPHIRWQPDADIYGIPMCARPRS</sequence>
<keyword evidence="2" id="KW-1185">Reference proteome</keyword>
<evidence type="ECO:0000313" key="2">
    <source>
        <dbReference type="Proteomes" id="UP001610563"/>
    </source>
</evidence>
<protein>
    <submittedName>
        <fullName evidence="1">Uncharacterized protein</fullName>
    </submittedName>
</protein>
<name>A0ABR4FZ89_9EURO</name>
<dbReference type="Proteomes" id="UP001610563">
    <property type="component" value="Unassembled WGS sequence"/>
</dbReference>
<accession>A0ABR4FZ89</accession>
<organism evidence="1 2">
    <name type="scientific">Aspergillus keveii</name>
    <dbReference type="NCBI Taxonomy" id="714993"/>
    <lineage>
        <taxon>Eukaryota</taxon>
        <taxon>Fungi</taxon>
        <taxon>Dikarya</taxon>
        <taxon>Ascomycota</taxon>
        <taxon>Pezizomycotina</taxon>
        <taxon>Eurotiomycetes</taxon>
        <taxon>Eurotiomycetidae</taxon>
        <taxon>Eurotiales</taxon>
        <taxon>Aspergillaceae</taxon>
        <taxon>Aspergillus</taxon>
        <taxon>Aspergillus subgen. Nidulantes</taxon>
    </lineage>
</organism>